<dbReference type="Proteomes" id="UP000019494">
    <property type="component" value="Unassembled WGS sequence"/>
</dbReference>
<dbReference type="OrthoDB" id="4843507at2"/>
<dbReference type="InterPro" id="IPR019606">
    <property type="entry name" value="GerMN"/>
</dbReference>
<evidence type="ECO:0000256" key="1">
    <source>
        <dbReference type="SAM" id="MobiDB-lite"/>
    </source>
</evidence>
<evidence type="ECO:0000313" key="5">
    <source>
        <dbReference type="Proteomes" id="UP000019494"/>
    </source>
</evidence>
<feature type="domain" description="GerMN" evidence="3">
    <location>
        <begin position="116"/>
        <end position="209"/>
    </location>
</feature>
<sequence>MSTKQIRAAGVGAGAVALAVAALGGCGGAPSPSAPTTVPPTTTTTTAAPSTTTKATPSTTSTTPTTSPTTGATSPTGSTTTPTYLASMPIYFVGQTQQAFRLFREFRTIRKIDGPVSSAVSAMTRLRPLDPDYANPWRPASRVQVGQQGKTLTVDLSADAFANRNVGSELAALAVQQLVYTATAAAHVAGHDATSVVITVDGKPADVWGVVHLGSPMTRAPMLEVQAQAWGDLAPARRRRAVGHGPVHRLRHLFRGGLPLGDQQRVGHEGRSW</sequence>
<dbReference type="Pfam" id="PF10646">
    <property type="entry name" value="Germane"/>
    <property type="match status" value="1"/>
</dbReference>
<reference evidence="5" key="1">
    <citation type="submission" date="2013-08" db="EMBL/GenBank/DDBJ databases">
        <title>Intrasporangium oryzae NRRL B-24470.</title>
        <authorList>
            <person name="Liu H."/>
            <person name="Wang G."/>
        </authorList>
    </citation>
    <scope>NUCLEOTIDE SEQUENCE [LARGE SCALE GENOMIC DNA]</scope>
    <source>
        <strain evidence="5">Q5-1</strain>
    </source>
</reference>
<keyword evidence="2" id="KW-0732">Signal</keyword>
<name>W9GHZ0_9MICO</name>
<keyword evidence="5" id="KW-1185">Reference proteome</keyword>
<protein>
    <recommendedName>
        <fullName evidence="3">GerMN domain-containing protein</fullName>
    </recommendedName>
</protein>
<proteinExistence type="predicted"/>
<dbReference type="PROSITE" id="PS51257">
    <property type="entry name" value="PROKAR_LIPOPROTEIN"/>
    <property type="match status" value="1"/>
</dbReference>
<dbReference type="PATRIC" id="fig|584657.3.peg.3690"/>
<evidence type="ECO:0000313" key="4">
    <source>
        <dbReference type="EMBL" id="EWT04433.1"/>
    </source>
</evidence>
<feature type="region of interest" description="Disordered" evidence="1">
    <location>
        <begin position="28"/>
        <end position="80"/>
    </location>
</feature>
<accession>W9GHZ0</accession>
<dbReference type="EMBL" id="AWQS01000247">
    <property type="protein sequence ID" value="EWT04433.1"/>
    <property type="molecule type" value="Genomic_DNA"/>
</dbReference>
<evidence type="ECO:0000259" key="3">
    <source>
        <dbReference type="SMART" id="SM00909"/>
    </source>
</evidence>
<dbReference type="RefSeq" id="WP_051518793.1">
    <property type="nucleotide sequence ID" value="NZ_AWQS01000247.1"/>
</dbReference>
<feature type="signal peptide" evidence="2">
    <location>
        <begin position="1"/>
        <end position="24"/>
    </location>
</feature>
<feature type="chain" id="PRO_5038528626" description="GerMN domain-containing protein" evidence="2">
    <location>
        <begin position="25"/>
        <end position="273"/>
    </location>
</feature>
<comment type="caution">
    <text evidence="4">The sequence shown here is derived from an EMBL/GenBank/DDBJ whole genome shotgun (WGS) entry which is preliminary data.</text>
</comment>
<evidence type="ECO:0000256" key="2">
    <source>
        <dbReference type="SAM" id="SignalP"/>
    </source>
</evidence>
<dbReference type="SMART" id="SM00909">
    <property type="entry name" value="Germane"/>
    <property type="match status" value="1"/>
</dbReference>
<gene>
    <name evidence="4" type="ORF">N864_11290</name>
</gene>
<organism evidence="4 5">
    <name type="scientific">Intrasporangium chromatireducens Q5-1</name>
    <dbReference type="NCBI Taxonomy" id="584657"/>
    <lineage>
        <taxon>Bacteria</taxon>
        <taxon>Bacillati</taxon>
        <taxon>Actinomycetota</taxon>
        <taxon>Actinomycetes</taxon>
        <taxon>Micrococcales</taxon>
        <taxon>Intrasporangiaceae</taxon>
        <taxon>Intrasporangium</taxon>
    </lineage>
</organism>
<dbReference type="AlphaFoldDB" id="W9GHZ0"/>